<dbReference type="OrthoDB" id="9810250at2"/>
<dbReference type="RefSeq" id="WP_054756075.1">
    <property type="nucleotide sequence ID" value="NZ_AZFQ01000036.1"/>
</dbReference>
<dbReference type="InterPro" id="IPR001647">
    <property type="entry name" value="HTH_TetR"/>
</dbReference>
<proteinExistence type="predicted"/>
<reference evidence="4 5" key="1">
    <citation type="journal article" date="2015" name="Genome Announc.">
        <title>Expanding the biotechnology potential of lactobacilli through comparative genomics of 213 strains and associated genera.</title>
        <authorList>
            <person name="Sun Z."/>
            <person name="Harris H.M."/>
            <person name="McCann A."/>
            <person name="Guo C."/>
            <person name="Argimon S."/>
            <person name="Zhang W."/>
            <person name="Yang X."/>
            <person name="Jeffery I.B."/>
            <person name="Cooney J.C."/>
            <person name="Kagawa T.F."/>
            <person name="Liu W."/>
            <person name="Song Y."/>
            <person name="Salvetti E."/>
            <person name="Wrobel A."/>
            <person name="Rasinkangas P."/>
            <person name="Parkhill J."/>
            <person name="Rea M.C."/>
            <person name="O'Sullivan O."/>
            <person name="Ritari J."/>
            <person name="Douillard F.P."/>
            <person name="Paul Ross R."/>
            <person name="Yang R."/>
            <person name="Briner A.E."/>
            <person name="Felis G.E."/>
            <person name="de Vos W.M."/>
            <person name="Barrangou R."/>
            <person name="Klaenhammer T.R."/>
            <person name="Caufield P.W."/>
            <person name="Cui Y."/>
            <person name="Zhang H."/>
            <person name="O'Toole P.W."/>
        </authorList>
    </citation>
    <scope>NUCLEOTIDE SEQUENCE [LARGE SCALE GENOMIC DNA]</scope>
    <source>
        <strain evidence="4 5">DSM 16230</strain>
    </source>
</reference>
<comment type="caution">
    <text evidence="4">The sequence shown here is derived from an EMBL/GenBank/DDBJ whole genome shotgun (WGS) entry which is preliminary data.</text>
</comment>
<dbReference type="STRING" id="1423801.FD50_GL000745"/>
<dbReference type="GO" id="GO:0003677">
    <property type="term" value="F:DNA binding"/>
    <property type="evidence" value="ECO:0007669"/>
    <property type="project" value="UniProtKB-UniRule"/>
</dbReference>
<feature type="DNA-binding region" description="H-T-H motif" evidence="2">
    <location>
        <begin position="32"/>
        <end position="51"/>
    </location>
</feature>
<evidence type="ECO:0000313" key="5">
    <source>
        <dbReference type="Proteomes" id="UP000051166"/>
    </source>
</evidence>
<dbReference type="Pfam" id="PF14278">
    <property type="entry name" value="TetR_C_8"/>
    <property type="match status" value="1"/>
</dbReference>
<dbReference type="PATRIC" id="fig|1423801.4.peg.756"/>
<gene>
    <name evidence="4" type="ORF">FD50_GL000745</name>
</gene>
<dbReference type="Gene3D" id="1.10.357.10">
    <property type="entry name" value="Tetracycline Repressor, domain 2"/>
    <property type="match status" value="1"/>
</dbReference>
<keyword evidence="1 2" id="KW-0238">DNA-binding</keyword>
<organism evidence="4 5">
    <name type="scientific">Liquorilactobacillus satsumensis DSM 16230 = JCM 12392</name>
    <dbReference type="NCBI Taxonomy" id="1423801"/>
    <lineage>
        <taxon>Bacteria</taxon>
        <taxon>Bacillati</taxon>
        <taxon>Bacillota</taxon>
        <taxon>Bacilli</taxon>
        <taxon>Lactobacillales</taxon>
        <taxon>Lactobacillaceae</taxon>
        <taxon>Liquorilactobacillus</taxon>
    </lineage>
</organism>
<dbReference type="PANTHER" id="PTHR43479">
    <property type="entry name" value="ACREF/ENVCD OPERON REPRESSOR-RELATED"/>
    <property type="match status" value="1"/>
</dbReference>
<dbReference type="InterPro" id="IPR050624">
    <property type="entry name" value="HTH-type_Tx_Regulator"/>
</dbReference>
<evidence type="ECO:0000256" key="2">
    <source>
        <dbReference type="PROSITE-ProRule" id="PRU00335"/>
    </source>
</evidence>
<dbReference type="Pfam" id="PF00440">
    <property type="entry name" value="TetR_N"/>
    <property type="match status" value="1"/>
</dbReference>
<dbReference type="SUPFAM" id="SSF46689">
    <property type="entry name" value="Homeodomain-like"/>
    <property type="match status" value="1"/>
</dbReference>
<dbReference type="InterPro" id="IPR039532">
    <property type="entry name" value="TetR_C_Firmicutes"/>
</dbReference>
<evidence type="ECO:0000256" key="1">
    <source>
        <dbReference type="ARBA" id="ARBA00023125"/>
    </source>
</evidence>
<protein>
    <recommendedName>
        <fullName evidence="3">HTH tetR-type domain-containing protein</fullName>
    </recommendedName>
</protein>
<dbReference type="PANTHER" id="PTHR43479:SF7">
    <property type="entry name" value="TETR-FAMILY TRANSCRIPTIONAL REGULATOR"/>
    <property type="match status" value="1"/>
</dbReference>
<name>A0A0R1V008_9LACO</name>
<accession>A0A0R1V008</accession>
<dbReference type="AlphaFoldDB" id="A0A0R1V008"/>
<dbReference type="EMBL" id="AZFQ01000036">
    <property type="protein sequence ID" value="KRL98928.1"/>
    <property type="molecule type" value="Genomic_DNA"/>
</dbReference>
<dbReference type="GeneID" id="98308160"/>
<evidence type="ECO:0000259" key="3">
    <source>
        <dbReference type="PROSITE" id="PS50977"/>
    </source>
</evidence>
<keyword evidence="5" id="KW-1185">Reference proteome</keyword>
<dbReference type="Proteomes" id="UP000051166">
    <property type="component" value="Unassembled WGS sequence"/>
</dbReference>
<evidence type="ECO:0000313" key="4">
    <source>
        <dbReference type="EMBL" id="KRL98928.1"/>
    </source>
</evidence>
<dbReference type="PROSITE" id="PS50977">
    <property type="entry name" value="HTH_TETR_2"/>
    <property type="match status" value="1"/>
</dbReference>
<sequence>MENRRERTKETKQTIVNAFIELLDSKDALHISVIEITKKAHVDRGTFYRYFENKQALVEDCEENFLDKLYFVHRNLLSEAQKMENYSDMSNFIEQILAIIETNIQMVNALLNKTGNISFQEKLREFLMEQNIVTLKQLTKHEIPEKQTTLLANYASSAILGIIKFWSSNYQGYTRKDIVSFINNVTVNGILRFIK</sequence>
<dbReference type="PRINTS" id="PR00455">
    <property type="entry name" value="HTHTETR"/>
</dbReference>
<feature type="domain" description="HTH tetR-type" evidence="3">
    <location>
        <begin position="9"/>
        <end position="69"/>
    </location>
</feature>
<dbReference type="InterPro" id="IPR009057">
    <property type="entry name" value="Homeodomain-like_sf"/>
</dbReference>